<dbReference type="Proteomes" id="UP000199249">
    <property type="component" value="Unassembled WGS sequence"/>
</dbReference>
<keyword evidence="1" id="KW-0472">Membrane</keyword>
<reference evidence="4" key="1">
    <citation type="submission" date="2016-10" db="EMBL/GenBank/DDBJ databases">
        <authorList>
            <person name="Varghese N."/>
            <person name="Submissions S."/>
        </authorList>
    </citation>
    <scope>NUCLEOTIDE SEQUENCE [LARGE SCALE GENOMIC DNA]</scope>
    <source>
        <strain evidence="4">CGMCC 1.8975</strain>
    </source>
</reference>
<sequence length="183" mass="20461">MLSACSETGNRIDNADSVSEMVTNDTAVVYDKNRPWNADSYDREPVINEPGLRNYDVEMRGSDARNVYAMEQDILFDTDQAKLRAAADEKLAKVSESIRNRMKDGTVRIQVYGYTDSRAGKAYNKDLGRDRAQAVAAWLTKNGKFDESKITIESKGQTEPVATNETAAGRQDNRRVEIVVIQS</sequence>
<dbReference type="CDD" id="cd07185">
    <property type="entry name" value="OmpA_C-like"/>
    <property type="match status" value="1"/>
</dbReference>
<keyword evidence="4" id="KW-1185">Reference proteome</keyword>
<dbReference type="InterPro" id="IPR006665">
    <property type="entry name" value="OmpA-like"/>
</dbReference>
<gene>
    <name evidence="3" type="ORF">SAMN04488069_11456</name>
</gene>
<dbReference type="PROSITE" id="PS51123">
    <property type="entry name" value="OMPA_2"/>
    <property type="match status" value="1"/>
</dbReference>
<dbReference type="Pfam" id="PF00691">
    <property type="entry name" value="OmpA"/>
    <property type="match status" value="1"/>
</dbReference>
<dbReference type="EMBL" id="FNOV01000014">
    <property type="protein sequence ID" value="SDY81554.1"/>
    <property type="molecule type" value="Genomic_DNA"/>
</dbReference>
<evidence type="ECO:0000313" key="4">
    <source>
        <dbReference type="Proteomes" id="UP000199249"/>
    </source>
</evidence>
<feature type="domain" description="OmpA-like" evidence="2">
    <location>
        <begin position="63"/>
        <end position="183"/>
    </location>
</feature>
<name>A0A1H3MYG9_9BACT</name>
<dbReference type="GO" id="GO:0016020">
    <property type="term" value="C:membrane"/>
    <property type="evidence" value="ECO:0007669"/>
    <property type="project" value="UniProtKB-UniRule"/>
</dbReference>
<protein>
    <submittedName>
        <fullName evidence="3">Outer membrane protein OmpA</fullName>
    </submittedName>
</protein>
<dbReference type="PANTHER" id="PTHR30329">
    <property type="entry name" value="STATOR ELEMENT OF FLAGELLAR MOTOR COMPLEX"/>
    <property type="match status" value="1"/>
</dbReference>
<dbReference type="AlphaFoldDB" id="A0A1H3MYG9"/>
<evidence type="ECO:0000313" key="3">
    <source>
        <dbReference type="EMBL" id="SDY81554.1"/>
    </source>
</evidence>
<dbReference type="InterPro" id="IPR050330">
    <property type="entry name" value="Bact_OuterMem_StrucFunc"/>
</dbReference>
<dbReference type="STRING" id="651662.SAMN04488069_11456"/>
<dbReference type="PANTHER" id="PTHR30329:SF21">
    <property type="entry name" value="LIPOPROTEIN YIAD-RELATED"/>
    <property type="match status" value="1"/>
</dbReference>
<accession>A0A1H3MYG9</accession>
<evidence type="ECO:0000256" key="1">
    <source>
        <dbReference type="PROSITE-ProRule" id="PRU00473"/>
    </source>
</evidence>
<organism evidence="3 4">
    <name type="scientific">Hymenobacter psychrophilus</name>
    <dbReference type="NCBI Taxonomy" id="651662"/>
    <lineage>
        <taxon>Bacteria</taxon>
        <taxon>Pseudomonadati</taxon>
        <taxon>Bacteroidota</taxon>
        <taxon>Cytophagia</taxon>
        <taxon>Cytophagales</taxon>
        <taxon>Hymenobacteraceae</taxon>
        <taxon>Hymenobacter</taxon>
    </lineage>
</organism>
<proteinExistence type="predicted"/>
<dbReference type="SUPFAM" id="SSF103088">
    <property type="entry name" value="OmpA-like"/>
    <property type="match status" value="1"/>
</dbReference>
<dbReference type="Gene3D" id="3.30.1330.60">
    <property type="entry name" value="OmpA-like domain"/>
    <property type="match status" value="1"/>
</dbReference>
<evidence type="ECO:0000259" key="2">
    <source>
        <dbReference type="PROSITE" id="PS51123"/>
    </source>
</evidence>
<dbReference type="InterPro" id="IPR036737">
    <property type="entry name" value="OmpA-like_sf"/>
</dbReference>